<comment type="caution">
    <text evidence="2">The sequence shown here is derived from an EMBL/GenBank/DDBJ whole genome shotgun (WGS) entry which is preliminary data.</text>
</comment>
<protein>
    <submittedName>
        <fullName evidence="2">Uncharacterized protein</fullName>
    </submittedName>
</protein>
<dbReference type="EMBL" id="AGNL01050678">
    <property type="protein sequence ID" value="EJK43757.1"/>
    <property type="molecule type" value="Genomic_DNA"/>
</dbReference>
<proteinExistence type="predicted"/>
<organism evidence="2 3">
    <name type="scientific">Thalassiosira oceanica</name>
    <name type="common">Marine diatom</name>
    <dbReference type="NCBI Taxonomy" id="159749"/>
    <lineage>
        <taxon>Eukaryota</taxon>
        <taxon>Sar</taxon>
        <taxon>Stramenopiles</taxon>
        <taxon>Ochrophyta</taxon>
        <taxon>Bacillariophyta</taxon>
        <taxon>Coscinodiscophyceae</taxon>
        <taxon>Thalassiosirophycidae</taxon>
        <taxon>Thalassiosirales</taxon>
        <taxon>Thalassiosiraceae</taxon>
        <taxon>Thalassiosira</taxon>
    </lineage>
</organism>
<dbReference type="Proteomes" id="UP000266841">
    <property type="component" value="Unassembled WGS sequence"/>
</dbReference>
<name>K0RBC4_THAOC</name>
<evidence type="ECO:0000313" key="3">
    <source>
        <dbReference type="Proteomes" id="UP000266841"/>
    </source>
</evidence>
<feature type="non-terminal residue" evidence="2">
    <location>
        <position position="1"/>
    </location>
</feature>
<accession>K0RBC4</accession>
<sequence>PVQGPERVVARRRSRSLKSSSLFNASRPSKTRQIWIPFTSRATDGSSLYHKDQWGSGLPLRRAAPVAPPLAQRPVWASWLAWAGAGTGKLAGTSPGRGSACPSASRHRPRLGRGGGRPTNLRYRPPSPEAVVDAADWVPNKWSEAQADRVLPGRGILRLHEMIERLGVRPRGR</sequence>
<gene>
    <name evidence="2" type="ORF">THAOC_37766</name>
</gene>
<feature type="compositionally biased region" description="Low complexity" evidence="1">
    <location>
        <begin position="17"/>
        <end position="27"/>
    </location>
</feature>
<feature type="region of interest" description="Disordered" evidence="1">
    <location>
        <begin position="1"/>
        <end position="28"/>
    </location>
</feature>
<reference evidence="2 3" key="1">
    <citation type="journal article" date="2012" name="Genome Biol.">
        <title>Genome and low-iron response of an oceanic diatom adapted to chronic iron limitation.</title>
        <authorList>
            <person name="Lommer M."/>
            <person name="Specht M."/>
            <person name="Roy A.S."/>
            <person name="Kraemer L."/>
            <person name="Andreson R."/>
            <person name="Gutowska M.A."/>
            <person name="Wolf J."/>
            <person name="Bergner S.V."/>
            <person name="Schilhabel M.B."/>
            <person name="Klostermeier U.C."/>
            <person name="Beiko R.G."/>
            <person name="Rosenstiel P."/>
            <person name="Hippler M."/>
            <person name="Laroche J."/>
        </authorList>
    </citation>
    <scope>NUCLEOTIDE SEQUENCE [LARGE SCALE GENOMIC DNA]</scope>
    <source>
        <strain evidence="2 3">CCMP1005</strain>
    </source>
</reference>
<dbReference type="AlphaFoldDB" id="K0RBC4"/>
<feature type="region of interest" description="Disordered" evidence="1">
    <location>
        <begin position="87"/>
        <end position="126"/>
    </location>
</feature>
<keyword evidence="3" id="KW-1185">Reference proteome</keyword>
<evidence type="ECO:0000313" key="2">
    <source>
        <dbReference type="EMBL" id="EJK43757.1"/>
    </source>
</evidence>
<evidence type="ECO:0000256" key="1">
    <source>
        <dbReference type="SAM" id="MobiDB-lite"/>
    </source>
</evidence>